<comment type="caution">
    <text evidence="2">The sequence shown here is derived from an EMBL/GenBank/DDBJ whole genome shotgun (WGS) entry which is preliminary data.</text>
</comment>
<protein>
    <submittedName>
        <fullName evidence="2">Uncharacterized protein</fullName>
    </submittedName>
</protein>
<keyword evidence="3" id="KW-1185">Reference proteome</keyword>
<feature type="transmembrane region" description="Helical" evidence="1">
    <location>
        <begin position="44"/>
        <end position="61"/>
    </location>
</feature>
<sequence length="178" mass="19637">MTPRRGLFVRLLRSTFADFAALTIIVCGIALVDDGIAWRALREAAQIVAVWLLLSLLWAAWRTRSLVRVARELGVEVSADALNGTQTHTLTGIPLSRVRAELGVARRASEVRGGNPVDFRWRPFRNRASADGTVTYVESTGETHVEVRVGRRLGADVVLFRGAAFIALCQIVRTLESR</sequence>
<dbReference type="RefSeq" id="WP_351959173.1">
    <property type="nucleotide sequence ID" value="NZ_JBEOZM010000012.1"/>
</dbReference>
<feature type="transmembrane region" description="Helical" evidence="1">
    <location>
        <begin position="12"/>
        <end position="32"/>
    </location>
</feature>
<keyword evidence="1" id="KW-1133">Transmembrane helix</keyword>
<keyword evidence="1" id="KW-0812">Transmembrane</keyword>
<evidence type="ECO:0000313" key="2">
    <source>
        <dbReference type="EMBL" id="MER6270751.1"/>
    </source>
</evidence>
<keyword evidence="1" id="KW-0472">Membrane</keyword>
<organism evidence="2 3">
    <name type="scientific">Streptomyces sp. 900105755</name>
    <dbReference type="NCBI Taxonomy" id="3154389"/>
    <lineage>
        <taxon>Bacteria</taxon>
        <taxon>Bacillati</taxon>
        <taxon>Actinomycetota</taxon>
        <taxon>Actinomycetes</taxon>
        <taxon>Kitasatosporales</taxon>
        <taxon>Streptomycetaceae</taxon>
        <taxon>Streptomyces</taxon>
    </lineage>
</organism>
<reference evidence="2 3" key="1">
    <citation type="submission" date="2024-06" db="EMBL/GenBank/DDBJ databases">
        <title>The Natural Products Discovery Center: Release of the First 8490 Sequenced Strains for Exploring Actinobacteria Biosynthetic Diversity.</title>
        <authorList>
            <person name="Kalkreuter E."/>
            <person name="Kautsar S.A."/>
            <person name="Yang D."/>
            <person name="Bader C.D."/>
            <person name="Teijaro C.N."/>
            <person name="Fluegel L."/>
            <person name="Davis C.M."/>
            <person name="Simpson J.R."/>
            <person name="Lauterbach L."/>
            <person name="Steele A.D."/>
            <person name="Gui C."/>
            <person name="Meng S."/>
            <person name="Li G."/>
            <person name="Viehrig K."/>
            <person name="Ye F."/>
            <person name="Su P."/>
            <person name="Kiefer A.F."/>
            <person name="Nichols A."/>
            <person name="Cepeda A.J."/>
            <person name="Yan W."/>
            <person name="Fan B."/>
            <person name="Jiang Y."/>
            <person name="Adhikari A."/>
            <person name="Zheng C.-J."/>
            <person name="Schuster L."/>
            <person name="Cowan T.M."/>
            <person name="Smanski M.J."/>
            <person name="Chevrette M.G."/>
            <person name="De Carvalho L.P.S."/>
            <person name="Shen B."/>
        </authorList>
    </citation>
    <scope>NUCLEOTIDE SEQUENCE [LARGE SCALE GENOMIC DNA]</scope>
    <source>
        <strain evidence="2 3">NPDC001694</strain>
    </source>
</reference>
<evidence type="ECO:0000313" key="3">
    <source>
        <dbReference type="Proteomes" id="UP001490365"/>
    </source>
</evidence>
<evidence type="ECO:0000256" key="1">
    <source>
        <dbReference type="SAM" id="Phobius"/>
    </source>
</evidence>
<dbReference type="Proteomes" id="UP001490365">
    <property type="component" value="Unassembled WGS sequence"/>
</dbReference>
<dbReference type="EMBL" id="JBEOZM010000012">
    <property type="protein sequence ID" value="MER6270751.1"/>
    <property type="molecule type" value="Genomic_DNA"/>
</dbReference>
<name>A0ABV1TL50_9ACTN</name>
<proteinExistence type="predicted"/>
<accession>A0ABV1TL50</accession>
<gene>
    <name evidence="2" type="ORF">ABT211_26165</name>
</gene>